<organism evidence="1 2">
    <name type="scientific">Chitinasiproducens palmae</name>
    <dbReference type="NCBI Taxonomy" id="1770053"/>
    <lineage>
        <taxon>Bacteria</taxon>
        <taxon>Pseudomonadati</taxon>
        <taxon>Pseudomonadota</taxon>
        <taxon>Betaproteobacteria</taxon>
        <taxon>Burkholderiales</taxon>
        <taxon>Burkholderiaceae</taxon>
        <taxon>Chitinasiproducens</taxon>
    </lineage>
</organism>
<dbReference type="EMBL" id="FNLO01000008">
    <property type="protein sequence ID" value="SDV49542.1"/>
    <property type="molecule type" value="Genomic_DNA"/>
</dbReference>
<keyword evidence="2" id="KW-1185">Reference proteome</keyword>
<dbReference type="STRING" id="1770053.SAMN05216551_108172"/>
<reference evidence="2" key="1">
    <citation type="submission" date="2016-09" db="EMBL/GenBank/DDBJ databases">
        <authorList>
            <person name="Varghese N."/>
            <person name="Submissions S."/>
        </authorList>
    </citation>
    <scope>NUCLEOTIDE SEQUENCE [LARGE SCALE GENOMIC DNA]</scope>
    <source>
        <strain evidence="2">JS23</strain>
    </source>
</reference>
<dbReference type="AlphaFoldDB" id="A0A1H2PSH9"/>
<evidence type="ECO:0008006" key="3">
    <source>
        <dbReference type="Google" id="ProtNLM"/>
    </source>
</evidence>
<dbReference type="Proteomes" id="UP000243719">
    <property type="component" value="Unassembled WGS sequence"/>
</dbReference>
<name>A0A1H2PSH9_9BURK</name>
<evidence type="ECO:0000313" key="2">
    <source>
        <dbReference type="Proteomes" id="UP000243719"/>
    </source>
</evidence>
<proteinExistence type="predicted"/>
<evidence type="ECO:0000313" key="1">
    <source>
        <dbReference type="EMBL" id="SDV49542.1"/>
    </source>
</evidence>
<dbReference type="OrthoDB" id="9157371at2"/>
<gene>
    <name evidence="1" type="ORF">SAMN05216551_108172</name>
</gene>
<accession>A0A1H2PSH9</accession>
<dbReference type="RefSeq" id="WP_091909711.1">
    <property type="nucleotide sequence ID" value="NZ_FNLO01000008.1"/>
</dbReference>
<sequence>MTPKPSSDPHRLRDEIAQAAARLIAEEGLDFATAKRKGARQIVGEGRIGGDWMPDNEHVEDAVREYQSLFQSDTQPQALAALRQVAVAWMRKLDAFDPYVTGGVLNGIAGSHSDIHLQLFCDSSKDVAIFLLNEGIDYQVSETAHFNGRGDVETFSFIVRAPAPLGRAPIHLSLYDPRDLRGALKADERGKSLRANLKGLTDRMDEEQK</sequence>
<protein>
    <recommendedName>
        <fullName evidence="3">UDP-N-acetylmuramate--alanine ligase</fullName>
    </recommendedName>
</protein>